<dbReference type="HAMAP" id="MF_00073">
    <property type="entry name" value="NusB"/>
    <property type="match status" value="1"/>
</dbReference>
<dbReference type="GO" id="GO:0005829">
    <property type="term" value="C:cytosol"/>
    <property type="evidence" value="ECO:0007669"/>
    <property type="project" value="TreeGrafter"/>
</dbReference>
<name>A0A0R1UFM0_9LACO</name>
<dbReference type="Proteomes" id="UP000050816">
    <property type="component" value="Unassembled WGS sequence"/>
</dbReference>
<keyword evidence="4 6" id="KW-0805">Transcription regulation</keyword>
<keyword evidence="3 6" id="KW-0694">RNA-binding</keyword>
<dbReference type="PANTHER" id="PTHR11078:SF3">
    <property type="entry name" value="ANTITERMINATION NUSB DOMAIN-CONTAINING PROTEIN"/>
    <property type="match status" value="1"/>
</dbReference>
<dbReference type="Gene3D" id="1.10.940.10">
    <property type="entry name" value="NusB-like"/>
    <property type="match status" value="1"/>
</dbReference>
<dbReference type="EMBL" id="AZFK01000042">
    <property type="protein sequence ID" value="KRL89784.1"/>
    <property type="molecule type" value="Genomic_DNA"/>
</dbReference>
<dbReference type="GO" id="GO:0003723">
    <property type="term" value="F:RNA binding"/>
    <property type="evidence" value="ECO:0007669"/>
    <property type="project" value="UniProtKB-UniRule"/>
</dbReference>
<accession>A0A0R1UFM0</accession>
<dbReference type="Pfam" id="PF01029">
    <property type="entry name" value="NusB"/>
    <property type="match status" value="1"/>
</dbReference>
<organism evidence="8 9">
    <name type="scientific">Limosilactobacillus ingluviei DSM 15946</name>
    <dbReference type="NCBI Taxonomy" id="1423760"/>
    <lineage>
        <taxon>Bacteria</taxon>
        <taxon>Bacillati</taxon>
        <taxon>Bacillota</taxon>
        <taxon>Bacilli</taxon>
        <taxon>Lactobacillales</taxon>
        <taxon>Lactobacillaceae</taxon>
        <taxon>Limosilactobacillus</taxon>
    </lineage>
</organism>
<evidence type="ECO:0000256" key="1">
    <source>
        <dbReference type="ARBA" id="ARBA00005952"/>
    </source>
</evidence>
<feature type="domain" description="NusB/RsmB/TIM44" evidence="7">
    <location>
        <begin position="7"/>
        <end position="132"/>
    </location>
</feature>
<comment type="similarity">
    <text evidence="1 6">Belongs to the NusB family.</text>
</comment>
<proteinExistence type="inferred from homology"/>
<dbReference type="InterPro" id="IPR035926">
    <property type="entry name" value="NusB-like_sf"/>
</dbReference>
<dbReference type="InterPro" id="IPR006027">
    <property type="entry name" value="NusB_RsmB_TIM44"/>
</dbReference>
<dbReference type="PANTHER" id="PTHR11078">
    <property type="entry name" value="N UTILIZATION SUBSTANCE PROTEIN B-RELATED"/>
    <property type="match status" value="1"/>
</dbReference>
<dbReference type="InterPro" id="IPR011605">
    <property type="entry name" value="NusB_fam"/>
</dbReference>
<dbReference type="RefSeq" id="WP_056954903.1">
    <property type="nucleotide sequence ID" value="NZ_AZFK01000042.1"/>
</dbReference>
<comment type="function">
    <text evidence="6">Involved in transcription antitermination. Required for transcription of ribosomal RNA (rRNA) genes. Binds specifically to the boxA antiterminator sequence of the ribosomal RNA (rrn) operons.</text>
</comment>
<evidence type="ECO:0000256" key="6">
    <source>
        <dbReference type="HAMAP-Rule" id="MF_00073"/>
    </source>
</evidence>
<keyword evidence="2 6" id="KW-0889">Transcription antitermination</keyword>
<dbReference type="PATRIC" id="fig|1423760.3.peg.1703"/>
<dbReference type="GO" id="GO:0006353">
    <property type="term" value="P:DNA-templated transcription termination"/>
    <property type="evidence" value="ECO:0007669"/>
    <property type="project" value="UniProtKB-UniRule"/>
</dbReference>
<protein>
    <recommendedName>
        <fullName evidence="6">Transcription antitermination protein NusB</fullName>
    </recommendedName>
    <alternativeName>
        <fullName evidence="6">Antitermination factor NusB</fullName>
    </alternativeName>
</protein>
<dbReference type="SUPFAM" id="SSF48013">
    <property type="entry name" value="NusB-like"/>
    <property type="match status" value="1"/>
</dbReference>
<evidence type="ECO:0000256" key="2">
    <source>
        <dbReference type="ARBA" id="ARBA00022814"/>
    </source>
</evidence>
<dbReference type="NCBIfam" id="NF001223">
    <property type="entry name" value="PRK00202.1-1"/>
    <property type="match status" value="1"/>
</dbReference>
<evidence type="ECO:0000256" key="5">
    <source>
        <dbReference type="ARBA" id="ARBA00023163"/>
    </source>
</evidence>
<evidence type="ECO:0000256" key="3">
    <source>
        <dbReference type="ARBA" id="ARBA00022884"/>
    </source>
</evidence>
<evidence type="ECO:0000313" key="9">
    <source>
        <dbReference type="Proteomes" id="UP000050816"/>
    </source>
</evidence>
<sequence>MSFSRHRIRVAAFQALFALATTPDAEKSELYQEVLPLKEGESAPAFLSELVEGVLAHQAELDALIEAHLAAGWSLARLARPNLVILRLATFELRYNSTVPAAVVINEALQLAKDFSDEPSRKFINGILGSLEKEMPQD</sequence>
<comment type="caution">
    <text evidence="8">The sequence shown here is derived from an EMBL/GenBank/DDBJ whole genome shotgun (WGS) entry which is preliminary data.</text>
</comment>
<evidence type="ECO:0000259" key="7">
    <source>
        <dbReference type="Pfam" id="PF01029"/>
    </source>
</evidence>
<evidence type="ECO:0000313" key="8">
    <source>
        <dbReference type="EMBL" id="KRL89784.1"/>
    </source>
</evidence>
<evidence type="ECO:0000256" key="4">
    <source>
        <dbReference type="ARBA" id="ARBA00023015"/>
    </source>
</evidence>
<dbReference type="NCBIfam" id="TIGR01951">
    <property type="entry name" value="nusB"/>
    <property type="match status" value="1"/>
</dbReference>
<dbReference type="GO" id="GO:0031564">
    <property type="term" value="P:transcription antitermination"/>
    <property type="evidence" value="ECO:0007669"/>
    <property type="project" value="UniProtKB-KW"/>
</dbReference>
<gene>
    <name evidence="6" type="primary">nusB</name>
    <name evidence="8" type="ORF">FC43_GL001630</name>
</gene>
<keyword evidence="5 6" id="KW-0804">Transcription</keyword>
<reference evidence="8 9" key="1">
    <citation type="journal article" date="2015" name="Genome Announc.">
        <title>Expanding the biotechnology potential of lactobacilli through comparative genomics of 213 strains and associated genera.</title>
        <authorList>
            <person name="Sun Z."/>
            <person name="Harris H.M."/>
            <person name="McCann A."/>
            <person name="Guo C."/>
            <person name="Argimon S."/>
            <person name="Zhang W."/>
            <person name="Yang X."/>
            <person name="Jeffery I.B."/>
            <person name="Cooney J.C."/>
            <person name="Kagawa T.F."/>
            <person name="Liu W."/>
            <person name="Song Y."/>
            <person name="Salvetti E."/>
            <person name="Wrobel A."/>
            <person name="Rasinkangas P."/>
            <person name="Parkhill J."/>
            <person name="Rea M.C."/>
            <person name="O'Sullivan O."/>
            <person name="Ritari J."/>
            <person name="Douillard F.P."/>
            <person name="Paul Ross R."/>
            <person name="Yang R."/>
            <person name="Briner A.E."/>
            <person name="Felis G.E."/>
            <person name="de Vos W.M."/>
            <person name="Barrangou R."/>
            <person name="Klaenhammer T.R."/>
            <person name="Caufield P.W."/>
            <person name="Cui Y."/>
            <person name="Zhang H."/>
            <person name="O'Toole P.W."/>
        </authorList>
    </citation>
    <scope>NUCLEOTIDE SEQUENCE [LARGE SCALE GENOMIC DNA]</scope>
    <source>
        <strain evidence="8 9">DSM 15946</strain>
    </source>
</reference>
<dbReference type="AlphaFoldDB" id="A0A0R1UFM0"/>